<evidence type="ECO:0000313" key="5">
    <source>
        <dbReference type="Proteomes" id="UP000729402"/>
    </source>
</evidence>
<dbReference type="GO" id="GO:0005634">
    <property type="term" value="C:nucleus"/>
    <property type="evidence" value="ECO:0007669"/>
    <property type="project" value="InterPro"/>
</dbReference>
<evidence type="ECO:0000313" key="4">
    <source>
        <dbReference type="EMBL" id="KAG8098190.1"/>
    </source>
</evidence>
<dbReference type="SMART" id="SM00432">
    <property type="entry name" value="MADS"/>
    <property type="match status" value="1"/>
</dbReference>
<dbReference type="GO" id="GO:0046983">
    <property type="term" value="F:protein dimerization activity"/>
    <property type="evidence" value="ECO:0007669"/>
    <property type="project" value="InterPro"/>
</dbReference>
<dbReference type="PROSITE" id="PS51297">
    <property type="entry name" value="K_BOX"/>
    <property type="match status" value="1"/>
</dbReference>
<sequence length="253" mass="28144">MGRGKVVLQRIENKISRQVTFAKRRNGLLKKAYELSILCDAEVALVLFSHAGRLYQFSSSSNMLKTLERYQRHIYASQDAAEPPSDDMQNNYQEYVNLKARVEVLQHSQRNLLGEDLAPLSTNELEQLESQLDRTLKQIRSRKTQVLVDELCDLKRKEQMLQDANSSLKRKLDEIDVVAAAPAPQPVCHDGYGNDGGGSGSGGGVVLSNQPPQPEHFFESLGRDLSLHPAFHAVDVNQPPAPPPGGYLPAWMA</sequence>
<dbReference type="EMBL" id="JAAALK010000079">
    <property type="protein sequence ID" value="KAG8098190.1"/>
    <property type="molecule type" value="Genomic_DNA"/>
</dbReference>
<evidence type="ECO:0000259" key="3">
    <source>
        <dbReference type="PROSITE" id="PS51297"/>
    </source>
</evidence>
<proteinExistence type="predicted"/>
<dbReference type="Pfam" id="PF00319">
    <property type="entry name" value="SRF-TF"/>
    <property type="match status" value="1"/>
</dbReference>
<evidence type="ECO:0008006" key="6">
    <source>
        <dbReference type="Google" id="ProtNLM"/>
    </source>
</evidence>
<dbReference type="InterPro" id="IPR002100">
    <property type="entry name" value="TF_MADSbox"/>
</dbReference>
<evidence type="ECO:0000256" key="1">
    <source>
        <dbReference type="SAM" id="Coils"/>
    </source>
</evidence>
<keyword evidence="5" id="KW-1185">Reference proteome</keyword>
<dbReference type="PROSITE" id="PS50066">
    <property type="entry name" value="MADS_BOX_2"/>
    <property type="match status" value="1"/>
</dbReference>
<dbReference type="FunFam" id="3.40.1810.10:FF:000029">
    <property type="entry name" value="MADS transcription factor"/>
    <property type="match status" value="1"/>
</dbReference>
<protein>
    <recommendedName>
        <fullName evidence="6">MADS-box protein</fullName>
    </recommendedName>
</protein>
<dbReference type="AlphaFoldDB" id="A0A8J5WXY9"/>
<organism evidence="4 5">
    <name type="scientific">Zizania palustris</name>
    <name type="common">Northern wild rice</name>
    <dbReference type="NCBI Taxonomy" id="103762"/>
    <lineage>
        <taxon>Eukaryota</taxon>
        <taxon>Viridiplantae</taxon>
        <taxon>Streptophyta</taxon>
        <taxon>Embryophyta</taxon>
        <taxon>Tracheophyta</taxon>
        <taxon>Spermatophyta</taxon>
        <taxon>Magnoliopsida</taxon>
        <taxon>Liliopsida</taxon>
        <taxon>Poales</taxon>
        <taxon>Poaceae</taxon>
        <taxon>BOP clade</taxon>
        <taxon>Oryzoideae</taxon>
        <taxon>Oryzeae</taxon>
        <taxon>Zizaniinae</taxon>
        <taxon>Zizania</taxon>
    </lineage>
</organism>
<feature type="domain" description="K-box" evidence="3">
    <location>
        <begin position="88"/>
        <end position="178"/>
    </location>
</feature>
<dbReference type="InterPro" id="IPR050142">
    <property type="entry name" value="MADS-box/MEF2_TF"/>
</dbReference>
<dbReference type="GO" id="GO:0045944">
    <property type="term" value="P:positive regulation of transcription by RNA polymerase II"/>
    <property type="evidence" value="ECO:0007669"/>
    <property type="project" value="InterPro"/>
</dbReference>
<dbReference type="InterPro" id="IPR033896">
    <property type="entry name" value="MEF2-like_N"/>
</dbReference>
<dbReference type="PROSITE" id="PS00350">
    <property type="entry name" value="MADS_BOX_1"/>
    <property type="match status" value="1"/>
</dbReference>
<feature type="domain" description="MADS-box" evidence="2">
    <location>
        <begin position="1"/>
        <end position="61"/>
    </location>
</feature>
<dbReference type="Pfam" id="PF01486">
    <property type="entry name" value="K-box"/>
    <property type="match status" value="1"/>
</dbReference>
<dbReference type="OrthoDB" id="1898716at2759"/>
<name>A0A8J5WXY9_ZIZPA</name>
<keyword evidence="1" id="KW-0175">Coiled coil</keyword>
<accession>A0A8J5WXY9</accession>
<reference evidence="4" key="2">
    <citation type="submission" date="2021-02" db="EMBL/GenBank/DDBJ databases">
        <authorList>
            <person name="Kimball J.A."/>
            <person name="Haas M.W."/>
            <person name="Macchietto M."/>
            <person name="Kono T."/>
            <person name="Duquette J."/>
            <person name="Shao M."/>
        </authorList>
    </citation>
    <scope>NUCLEOTIDE SEQUENCE</scope>
    <source>
        <tissue evidence="4">Fresh leaf tissue</tissue>
    </source>
</reference>
<gene>
    <name evidence="4" type="ORF">GUJ93_ZPchr0013g35989</name>
</gene>
<comment type="caution">
    <text evidence="4">The sequence shown here is derived from an EMBL/GenBank/DDBJ whole genome shotgun (WGS) entry which is preliminary data.</text>
</comment>
<dbReference type="Proteomes" id="UP000729402">
    <property type="component" value="Unassembled WGS sequence"/>
</dbReference>
<dbReference type="GO" id="GO:0000977">
    <property type="term" value="F:RNA polymerase II transcription regulatory region sequence-specific DNA binding"/>
    <property type="evidence" value="ECO:0007669"/>
    <property type="project" value="InterPro"/>
</dbReference>
<feature type="coiled-coil region" evidence="1">
    <location>
        <begin position="118"/>
        <end position="174"/>
    </location>
</feature>
<dbReference type="GO" id="GO:0003700">
    <property type="term" value="F:DNA-binding transcription factor activity"/>
    <property type="evidence" value="ECO:0007669"/>
    <property type="project" value="InterPro"/>
</dbReference>
<dbReference type="CDD" id="cd00265">
    <property type="entry name" value="MADS_MEF2_like"/>
    <property type="match status" value="1"/>
</dbReference>
<reference evidence="4" key="1">
    <citation type="journal article" date="2021" name="bioRxiv">
        <title>Whole Genome Assembly and Annotation of Northern Wild Rice, Zizania palustris L., Supports a Whole Genome Duplication in the Zizania Genus.</title>
        <authorList>
            <person name="Haas M."/>
            <person name="Kono T."/>
            <person name="Macchietto M."/>
            <person name="Millas R."/>
            <person name="McGilp L."/>
            <person name="Shao M."/>
            <person name="Duquette J."/>
            <person name="Hirsch C.N."/>
            <person name="Kimball J."/>
        </authorList>
    </citation>
    <scope>NUCLEOTIDE SEQUENCE</scope>
    <source>
        <tissue evidence="4">Fresh leaf tissue</tissue>
    </source>
</reference>
<dbReference type="PANTHER" id="PTHR48019">
    <property type="entry name" value="SERUM RESPONSE FACTOR HOMOLOG"/>
    <property type="match status" value="1"/>
</dbReference>
<evidence type="ECO:0000259" key="2">
    <source>
        <dbReference type="PROSITE" id="PS50066"/>
    </source>
</evidence>
<dbReference type="InterPro" id="IPR002487">
    <property type="entry name" value="TF_Kbox"/>
</dbReference>